<evidence type="ECO:0000256" key="6">
    <source>
        <dbReference type="SAM" id="SignalP"/>
    </source>
</evidence>
<dbReference type="PANTHER" id="PTHR23221:SF7">
    <property type="entry name" value="PHOSPHATIDYLINOSITOL-GLYCAN-SPECIFIC PHOSPHOLIPASE D"/>
    <property type="match status" value="1"/>
</dbReference>
<dbReference type="SMART" id="SM00191">
    <property type="entry name" value="Int_alpha"/>
    <property type="match status" value="6"/>
</dbReference>
<name>A0A6G4U065_9ACTN</name>
<dbReference type="Pfam" id="PF13517">
    <property type="entry name" value="FG-GAP_3"/>
    <property type="match status" value="2"/>
</dbReference>
<sequence>MRRRTIAALAGAALAAAGLSTLPGSAQGAEPAKAYDFNGDGHRDLVAGVSGGTVGGATYAGYVSVVPGSASGPVAGKAYRVSQSSTGVPGSSEQYDRFGAAFESADLNADGYADLVVSAAGEDDDAGRLTILWGAKSGLSGGATIPSGGGFNGYGGVGVVIADVTGDGTADIVSGNDGEEVGSLSYAKGPFTRGTTPAGLTRIDDDMPHFTHLRDFAAGDFNGDGRTDLAVTYAGIEDTGSRLLRGTATGLVVDRGWYDGSWGSSLAAGDVDKDGYADLVYGHAAAGTPEAEQPDEYPVTPGNGGTVRVVYGSQAGPAGTRAPQDITQETPGVPGSGTGDTERQDGFGDRLAVGDIDGDGRADLAIGTPGEDIGAATDAGAVTLLYGDGGAQSFNQGSPGIAGNNEAKDRFGDGLAVRDHIGDGRADLAAGVPGENGNTGRAALLPATADGLTATGSKNFTPAGLGLPADTIPYYFGRLLG</sequence>
<evidence type="ECO:0008006" key="9">
    <source>
        <dbReference type="Google" id="ProtNLM"/>
    </source>
</evidence>
<evidence type="ECO:0000313" key="8">
    <source>
        <dbReference type="Proteomes" id="UP000481583"/>
    </source>
</evidence>
<evidence type="ECO:0000313" key="7">
    <source>
        <dbReference type="EMBL" id="NGN64631.1"/>
    </source>
</evidence>
<dbReference type="AlphaFoldDB" id="A0A6G4U065"/>
<dbReference type="InterPro" id="IPR013519">
    <property type="entry name" value="Int_alpha_beta-p"/>
</dbReference>
<evidence type="ECO:0000256" key="3">
    <source>
        <dbReference type="ARBA" id="ARBA00022801"/>
    </source>
</evidence>
<evidence type="ECO:0000256" key="1">
    <source>
        <dbReference type="ARBA" id="ARBA00022729"/>
    </source>
</evidence>
<dbReference type="GO" id="GO:0016787">
    <property type="term" value="F:hydrolase activity"/>
    <property type="evidence" value="ECO:0007669"/>
    <property type="project" value="UniProtKB-KW"/>
</dbReference>
<dbReference type="PANTHER" id="PTHR23221">
    <property type="entry name" value="GLYCOSYLPHOSPHATIDYLINOSITOL PHOSPHOLIPASE D"/>
    <property type="match status" value="1"/>
</dbReference>
<reference evidence="7 8" key="1">
    <citation type="submission" date="2020-02" db="EMBL/GenBank/DDBJ databases">
        <title>Whole-genome analyses of novel actinobacteria.</title>
        <authorList>
            <person name="Sahin N."/>
        </authorList>
    </citation>
    <scope>NUCLEOTIDE SEQUENCE [LARGE SCALE GENOMIC DNA]</scope>
    <source>
        <strain evidence="7 8">A7024</strain>
    </source>
</reference>
<gene>
    <name evidence="7" type="ORF">G5C51_12055</name>
</gene>
<feature type="signal peptide" evidence="6">
    <location>
        <begin position="1"/>
        <end position="28"/>
    </location>
</feature>
<dbReference type="PROSITE" id="PS51470">
    <property type="entry name" value="FG_GAP"/>
    <property type="match status" value="1"/>
</dbReference>
<dbReference type="Pfam" id="PF01839">
    <property type="entry name" value="FG-GAP"/>
    <property type="match status" value="2"/>
</dbReference>
<proteinExistence type="predicted"/>
<dbReference type="RefSeq" id="WP_165236303.1">
    <property type="nucleotide sequence ID" value="NZ_JAAKZV010000039.1"/>
</dbReference>
<feature type="chain" id="PRO_5026089424" description="Integrin-like protein" evidence="6">
    <location>
        <begin position="29"/>
        <end position="481"/>
    </location>
</feature>
<keyword evidence="3" id="KW-0378">Hydrolase</keyword>
<comment type="caution">
    <text evidence="7">The sequence shown here is derived from an EMBL/GenBank/DDBJ whole genome shotgun (WGS) entry which is preliminary data.</text>
</comment>
<keyword evidence="8" id="KW-1185">Reference proteome</keyword>
<dbReference type="Proteomes" id="UP000481583">
    <property type="component" value="Unassembled WGS sequence"/>
</dbReference>
<dbReference type="EMBL" id="JAAKZV010000039">
    <property type="protein sequence ID" value="NGN64631.1"/>
    <property type="molecule type" value="Genomic_DNA"/>
</dbReference>
<evidence type="ECO:0000256" key="4">
    <source>
        <dbReference type="ARBA" id="ARBA00023180"/>
    </source>
</evidence>
<dbReference type="InterPro" id="IPR028994">
    <property type="entry name" value="Integrin_alpha_N"/>
</dbReference>
<keyword evidence="4" id="KW-0325">Glycoprotein</keyword>
<keyword evidence="2" id="KW-0677">Repeat</keyword>
<feature type="region of interest" description="Disordered" evidence="5">
    <location>
        <begin position="315"/>
        <end position="349"/>
    </location>
</feature>
<keyword evidence="1 6" id="KW-0732">Signal</keyword>
<organism evidence="7 8">
    <name type="scientific">Streptomyces coryli</name>
    <dbReference type="NCBI Taxonomy" id="1128680"/>
    <lineage>
        <taxon>Bacteria</taxon>
        <taxon>Bacillati</taxon>
        <taxon>Actinomycetota</taxon>
        <taxon>Actinomycetes</taxon>
        <taxon>Kitasatosporales</taxon>
        <taxon>Streptomycetaceae</taxon>
        <taxon>Streptomyces</taxon>
    </lineage>
</organism>
<dbReference type="InterPro" id="IPR013517">
    <property type="entry name" value="FG-GAP"/>
</dbReference>
<evidence type="ECO:0000256" key="2">
    <source>
        <dbReference type="ARBA" id="ARBA00022737"/>
    </source>
</evidence>
<accession>A0A6G4U065</accession>
<dbReference type="SUPFAM" id="SSF69318">
    <property type="entry name" value="Integrin alpha N-terminal domain"/>
    <property type="match status" value="1"/>
</dbReference>
<protein>
    <recommendedName>
        <fullName evidence="9">Integrin-like protein</fullName>
    </recommendedName>
</protein>
<evidence type="ECO:0000256" key="5">
    <source>
        <dbReference type="SAM" id="MobiDB-lite"/>
    </source>
</evidence>
<dbReference type="Gene3D" id="2.130.10.130">
    <property type="entry name" value="Integrin alpha, N-terminal"/>
    <property type="match status" value="3"/>
</dbReference>